<dbReference type="GO" id="GO:0050660">
    <property type="term" value="F:flavin adenine dinucleotide binding"/>
    <property type="evidence" value="ECO:0007669"/>
    <property type="project" value="UniProtKB-UniRule"/>
</dbReference>
<dbReference type="GO" id="GO:0030488">
    <property type="term" value="P:tRNA methylation"/>
    <property type="evidence" value="ECO:0007669"/>
    <property type="project" value="TreeGrafter"/>
</dbReference>
<dbReference type="EMBL" id="AP017378">
    <property type="protein sequence ID" value="BBD08966.1"/>
    <property type="molecule type" value="Genomic_DNA"/>
</dbReference>
<dbReference type="InterPro" id="IPR036188">
    <property type="entry name" value="FAD/NAD-bd_sf"/>
</dbReference>
<evidence type="ECO:0000256" key="6">
    <source>
        <dbReference type="ARBA" id="ARBA00022694"/>
    </source>
</evidence>
<evidence type="ECO:0000259" key="11">
    <source>
        <dbReference type="Pfam" id="PF01134"/>
    </source>
</evidence>
<dbReference type="PANTHER" id="PTHR11806">
    <property type="entry name" value="GLUCOSE INHIBITED DIVISION PROTEIN A"/>
    <property type="match status" value="1"/>
</dbReference>
<name>A0A2Z6B0N7_9BACT</name>
<dbReference type="NCBIfam" id="NF003739">
    <property type="entry name" value="PRK05335.1"/>
    <property type="match status" value="1"/>
</dbReference>
<dbReference type="Proteomes" id="UP000269883">
    <property type="component" value="Chromosome"/>
</dbReference>
<evidence type="ECO:0000256" key="8">
    <source>
        <dbReference type="ARBA" id="ARBA00022857"/>
    </source>
</evidence>
<dbReference type="SUPFAM" id="SSF51905">
    <property type="entry name" value="FAD/NAD(P)-binding domain"/>
    <property type="match status" value="1"/>
</dbReference>
<protein>
    <recommendedName>
        <fullName evidence="10">Methylenetetrahydrofolate--tRNA-(uracil-5-)-methyltransferase TrmFO</fullName>
        <ecNumber evidence="10">2.1.1.74</ecNumber>
    </recommendedName>
    <alternativeName>
        <fullName evidence="10">Folate-dependent tRNA (uracil-5-)-methyltransferase</fullName>
    </alternativeName>
    <alternativeName>
        <fullName evidence="10">Folate-dependent tRNA(M-5-U54)-methyltransferase</fullName>
    </alternativeName>
</protein>
<comment type="similarity">
    <text evidence="10">Belongs to the MnmG family. TrmFO subfamily.</text>
</comment>
<comment type="function">
    <text evidence="10">Catalyzes the folate-dependent formation of 5-methyl-uridine at position 54 (M-5-U54) in all tRNAs.</text>
</comment>
<evidence type="ECO:0000256" key="1">
    <source>
        <dbReference type="ARBA" id="ARBA00001974"/>
    </source>
</evidence>
<keyword evidence="13" id="KW-1185">Reference proteome</keyword>
<dbReference type="GO" id="GO:0005829">
    <property type="term" value="C:cytosol"/>
    <property type="evidence" value="ECO:0007669"/>
    <property type="project" value="TreeGrafter"/>
</dbReference>
<dbReference type="NCBIfam" id="TIGR00137">
    <property type="entry name" value="gid_trmFO"/>
    <property type="match status" value="1"/>
</dbReference>
<comment type="subcellular location">
    <subcellularLocation>
        <location evidence="10">Cytoplasm</location>
    </subcellularLocation>
</comment>
<feature type="domain" description="MnmG N-terminal" evidence="11">
    <location>
        <begin position="5"/>
        <end position="373"/>
    </location>
</feature>
<dbReference type="AlphaFoldDB" id="A0A2Z6B0N7"/>
<dbReference type="EC" id="2.1.1.74" evidence="10"/>
<keyword evidence="9 10" id="KW-0520">NAD</keyword>
<evidence type="ECO:0000256" key="2">
    <source>
        <dbReference type="ARBA" id="ARBA00022490"/>
    </source>
</evidence>
<sequence>MNTAKVAIIGGGLAGCECAWQLARYGVGAVIFEMKPEQFSPAHVREGLAELVCSNSFRSDDPETAVGQLKREMREAESLIMEAAEATRVPAGKALAVDRERFSDYITEAVETHALIRLEHREIQSLEDPILAGFEAVVVAAGPLASEELASSLARAVGNERLYFYDAIAPIVEADSVDLGTAYWASRYNPEEKDYLNCPMTEEQYMVFHAALLEADKVQPKDFEKEVHFEGCLPIEAMAERGEKTLSFGPLKPVGLEHPETGERFYAVVQLRPENEAKTRLNMVGFQTKLTYPEQKRVFSMIPGLENAEFERMGSIHRNTYVDAPKVLTEHLELKACPGVFLAGQVTGVEGYVESTACGLWLGLYLAGKLTGHEVSTPPSETALGALLMHLRTEAKNFQPSNVQFGLMPPLGVKANKRKRKGLYAQRAEKAWATWQEESGCVREE</sequence>
<accession>A0A2Z6B0N7</accession>
<dbReference type="KEGG" id="dfl:DFE_2240"/>
<comment type="catalytic activity">
    <reaction evidence="10">
        <text>uridine(54) in tRNA + (6R)-5,10-methylene-5,6,7,8-tetrahydrofolate + NADH + H(+) = 5-methyluridine(54) in tRNA + (6S)-5,6,7,8-tetrahydrofolate + NAD(+)</text>
        <dbReference type="Rhea" id="RHEA:16873"/>
        <dbReference type="Rhea" id="RHEA-COMP:10167"/>
        <dbReference type="Rhea" id="RHEA-COMP:10193"/>
        <dbReference type="ChEBI" id="CHEBI:15378"/>
        <dbReference type="ChEBI" id="CHEBI:15636"/>
        <dbReference type="ChEBI" id="CHEBI:57453"/>
        <dbReference type="ChEBI" id="CHEBI:57540"/>
        <dbReference type="ChEBI" id="CHEBI:57945"/>
        <dbReference type="ChEBI" id="CHEBI:65315"/>
        <dbReference type="ChEBI" id="CHEBI:74447"/>
        <dbReference type="EC" id="2.1.1.74"/>
    </reaction>
</comment>
<evidence type="ECO:0000256" key="7">
    <source>
        <dbReference type="ARBA" id="ARBA00022827"/>
    </source>
</evidence>
<evidence type="ECO:0000256" key="9">
    <source>
        <dbReference type="ARBA" id="ARBA00023027"/>
    </source>
</evidence>
<keyword evidence="3 10" id="KW-0489">Methyltransferase</keyword>
<dbReference type="GO" id="GO:0002098">
    <property type="term" value="P:tRNA wobble uridine modification"/>
    <property type="evidence" value="ECO:0007669"/>
    <property type="project" value="TreeGrafter"/>
</dbReference>
<dbReference type="Gene3D" id="3.50.50.60">
    <property type="entry name" value="FAD/NAD(P)-binding domain"/>
    <property type="match status" value="2"/>
</dbReference>
<reference evidence="12 13" key="1">
    <citation type="journal article" date="2018" name="Sci. Adv.">
        <title>Multi-heme cytochromes provide a pathway for survival in energy-limited environments.</title>
        <authorList>
            <person name="Deng X."/>
            <person name="Dohmae N."/>
            <person name="Nealson K.H."/>
            <person name="Hashimoto K."/>
            <person name="Okamoto A."/>
        </authorList>
    </citation>
    <scope>NUCLEOTIDE SEQUENCE [LARGE SCALE GENOMIC DNA]</scope>
    <source>
        <strain evidence="12 13">IS5</strain>
    </source>
</reference>
<comment type="catalytic activity">
    <reaction evidence="10">
        <text>uridine(54) in tRNA + (6R)-5,10-methylene-5,6,7,8-tetrahydrofolate + NADPH + H(+) = 5-methyluridine(54) in tRNA + (6S)-5,6,7,8-tetrahydrofolate + NADP(+)</text>
        <dbReference type="Rhea" id="RHEA:62372"/>
        <dbReference type="Rhea" id="RHEA-COMP:10167"/>
        <dbReference type="Rhea" id="RHEA-COMP:10193"/>
        <dbReference type="ChEBI" id="CHEBI:15378"/>
        <dbReference type="ChEBI" id="CHEBI:15636"/>
        <dbReference type="ChEBI" id="CHEBI:57453"/>
        <dbReference type="ChEBI" id="CHEBI:57783"/>
        <dbReference type="ChEBI" id="CHEBI:58349"/>
        <dbReference type="ChEBI" id="CHEBI:65315"/>
        <dbReference type="ChEBI" id="CHEBI:74447"/>
        <dbReference type="EC" id="2.1.1.74"/>
    </reaction>
</comment>
<keyword evidence="5 10" id="KW-0808">Transferase</keyword>
<dbReference type="PROSITE" id="PS51257">
    <property type="entry name" value="PROKAR_LIPOPROTEIN"/>
    <property type="match status" value="1"/>
</dbReference>
<keyword evidence="6 10" id="KW-0819">tRNA processing</keyword>
<keyword evidence="7 10" id="KW-0274">FAD</keyword>
<dbReference type="InterPro" id="IPR002218">
    <property type="entry name" value="MnmG-rel"/>
</dbReference>
<comment type="cofactor">
    <cofactor evidence="1 10">
        <name>FAD</name>
        <dbReference type="ChEBI" id="CHEBI:57692"/>
    </cofactor>
</comment>
<feature type="binding site" evidence="10">
    <location>
        <begin position="10"/>
        <end position="15"/>
    </location>
    <ligand>
        <name>FAD</name>
        <dbReference type="ChEBI" id="CHEBI:57692"/>
    </ligand>
</feature>
<evidence type="ECO:0000313" key="13">
    <source>
        <dbReference type="Proteomes" id="UP000269883"/>
    </source>
</evidence>
<keyword evidence="2 10" id="KW-0963">Cytoplasm</keyword>
<dbReference type="GO" id="GO:0047151">
    <property type="term" value="F:tRNA (uracil(54)-C5)-methyltransferase activity, 5,10-methylenetetrahydrofolate-dependent"/>
    <property type="evidence" value="ECO:0007669"/>
    <property type="project" value="UniProtKB-UniRule"/>
</dbReference>
<evidence type="ECO:0000256" key="5">
    <source>
        <dbReference type="ARBA" id="ARBA00022679"/>
    </source>
</evidence>
<dbReference type="PANTHER" id="PTHR11806:SF2">
    <property type="entry name" value="METHYLENETETRAHYDROFOLATE--TRNA-(URACIL-5-)-METHYLTRANSFERASE TRMFO"/>
    <property type="match status" value="1"/>
</dbReference>
<evidence type="ECO:0000256" key="4">
    <source>
        <dbReference type="ARBA" id="ARBA00022630"/>
    </source>
</evidence>
<organism evidence="12 13">
    <name type="scientific">Desulfovibrio ferrophilus</name>
    <dbReference type="NCBI Taxonomy" id="241368"/>
    <lineage>
        <taxon>Bacteria</taxon>
        <taxon>Pseudomonadati</taxon>
        <taxon>Thermodesulfobacteriota</taxon>
        <taxon>Desulfovibrionia</taxon>
        <taxon>Desulfovibrionales</taxon>
        <taxon>Desulfovibrionaceae</taxon>
        <taxon>Desulfovibrio</taxon>
    </lineage>
</organism>
<gene>
    <name evidence="10" type="primary">trmFO</name>
    <name evidence="12" type="ORF">DFE_2240</name>
</gene>
<evidence type="ECO:0000256" key="3">
    <source>
        <dbReference type="ARBA" id="ARBA00022603"/>
    </source>
</evidence>
<keyword evidence="8 10" id="KW-0521">NADP</keyword>
<dbReference type="Pfam" id="PF01134">
    <property type="entry name" value="GIDA"/>
    <property type="match status" value="1"/>
</dbReference>
<dbReference type="HAMAP" id="MF_01037">
    <property type="entry name" value="TrmFO"/>
    <property type="match status" value="1"/>
</dbReference>
<evidence type="ECO:0000256" key="10">
    <source>
        <dbReference type="HAMAP-Rule" id="MF_01037"/>
    </source>
</evidence>
<dbReference type="InterPro" id="IPR004417">
    <property type="entry name" value="TrmFO"/>
</dbReference>
<dbReference type="InterPro" id="IPR040131">
    <property type="entry name" value="MnmG_N"/>
</dbReference>
<proteinExistence type="inferred from homology"/>
<evidence type="ECO:0000313" key="12">
    <source>
        <dbReference type="EMBL" id="BBD08966.1"/>
    </source>
</evidence>
<keyword evidence="4 10" id="KW-0285">Flavoprotein</keyword>